<evidence type="ECO:0008006" key="2">
    <source>
        <dbReference type="Google" id="ProtNLM"/>
    </source>
</evidence>
<gene>
    <name evidence="1" type="ORF">UFOVP598_11</name>
</gene>
<evidence type="ECO:0000313" key="1">
    <source>
        <dbReference type="EMBL" id="CAB4151289.1"/>
    </source>
</evidence>
<dbReference type="EMBL" id="LR796559">
    <property type="protein sequence ID" value="CAB4151289.1"/>
    <property type="molecule type" value="Genomic_DNA"/>
</dbReference>
<organism evidence="1">
    <name type="scientific">uncultured Caudovirales phage</name>
    <dbReference type="NCBI Taxonomy" id="2100421"/>
    <lineage>
        <taxon>Viruses</taxon>
        <taxon>Duplodnaviria</taxon>
        <taxon>Heunggongvirae</taxon>
        <taxon>Uroviricota</taxon>
        <taxon>Caudoviricetes</taxon>
        <taxon>Peduoviridae</taxon>
        <taxon>Maltschvirus</taxon>
        <taxon>Maltschvirus maltsch</taxon>
    </lineage>
</organism>
<reference evidence="1" key="1">
    <citation type="submission" date="2020-04" db="EMBL/GenBank/DDBJ databases">
        <authorList>
            <person name="Chiriac C."/>
            <person name="Salcher M."/>
            <person name="Ghai R."/>
            <person name="Kavagutti S V."/>
        </authorList>
    </citation>
    <scope>NUCLEOTIDE SEQUENCE</scope>
</reference>
<dbReference type="Gene3D" id="1.10.132.80">
    <property type="match status" value="1"/>
</dbReference>
<protein>
    <recommendedName>
        <fullName evidence="2">DNA-packaging protein gp3</fullName>
    </recommendedName>
</protein>
<accession>A0A6J5N6F8</accession>
<sequence length="135" mass="15966">MNPKRNFETPEDLEKAWESFKKYKIEDAKNWPKVQYVGKEGERVEDYPVLPLTKSGFELWCYKIYGHVSQYFDNKDGLYKEYVAICSHITLECREQQITGGMLGMFNTSITQRLNGLKDEQTIEVKNEPRVFIRK</sequence>
<name>A0A6J5N6F8_9CAUD</name>
<proteinExistence type="predicted"/>